<dbReference type="Proteomes" id="UP000009320">
    <property type="component" value="Unassembled WGS sequence"/>
</dbReference>
<reference evidence="1 2" key="1">
    <citation type="submission" date="2012-06" db="EMBL/GenBank/DDBJ databases">
        <title>Draft Genome Sequence of Lactobacillus hominis Strain CRBIP 24.179T, isolated from human intestine.</title>
        <authorList>
            <person name="Cousin S."/>
            <person name="Ma L."/>
            <person name="Bizet C."/>
            <person name="Loux V."/>
            <person name="Bouchier C."/>
            <person name="Clermont D."/>
            <person name="Creno S."/>
        </authorList>
    </citation>
    <scope>NUCLEOTIDE SEQUENCE [LARGE SCALE GENOMIC DNA]</scope>
    <source>
        <strain evidence="2">CRBIP 24.179T</strain>
    </source>
</reference>
<sequence>MCDKAVNEMVRIKKVYDKHYTVINNSILNDTSLKWEDKGLFTYLWSQSDEWDFYAKEVAKHGADSEDKVYKILRKLEEHGYLLRQRQRNNKGQLKANKWLLSETPRQKWISMYKKRTDKKEAPIRQNPEQVKPDLEKPNMVKPDLTSTNCNKYLSKQIKNLNKSLSKERKRDQEVIEILINYLNEFANEWHRAPITFSPEEYKKLVNAVHNKETSSLRSLAEKTVIYSEQYPQGYLLNCIKNLPEVIKDNDNSQES</sequence>
<dbReference type="AlphaFoldDB" id="I7L6Y0"/>
<evidence type="ECO:0000313" key="2">
    <source>
        <dbReference type="Proteomes" id="UP000009320"/>
    </source>
</evidence>
<dbReference type="Gene3D" id="1.10.10.10">
    <property type="entry name" value="Winged helix-like DNA-binding domain superfamily/Winged helix DNA-binding domain"/>
    <property type="match status" value="1"/>
</dbReference>
<organism evidence="1 2">
    <name type="scientific">Lactobacillus hominis DSM 23910 = CRBIP 24.179</name>
    <dbReference type="NCBI Taxonomy" id="1423758"/>
    <lineage>
        <taxon>Bacteria</taxon>
        <taxon>Bacillati</taxon>
        <taxon>Bacillota</taxon>
        <taxon>Bacilli</taxon>
        <taxon>Lactobacillales</taxon>
        <taxon>Lactobacillaceae</taxon>
        <taxon>Lactobacillus</taxon>
    </lineage>
</organism>
<gene>
    <name evidence="1" type="ORF">BN55_04170</name>
</gene>
<dbReference type="STRING" id="1423758.FC41_GL000806"/>
<keyword evidence="2" id="KW-1185">Reference proteome</keyword>
<dbReference type="EMBL" id="CAKE01000020">
    <property type="protein sequence ID" value="CCI82297.1"/>
    <property type="molecule type" value="Genomic_DNA"/>
</dbReference>
<comment type="caution">
    <text evidence="1">The sequence shown here is derived from an EMBL/GenBank/DDBJ whole genome shotgun (WGS) entry which is preliminary data.</text>
</comment>
<dbReference type="InterPro" id="IPR036388">
    <property type="entry name" value="WH-like_DNA-bd_sf"/>
</dbReference>
<dbReference type="eggNOG" id="COG3935">
    <property type="taxonomic scope" value="Bacteria"/>
</dbReference>
<name>I7L6Y0_9LACO</name>
<accession>I7L6Y0</accession>
<evidence type="ECO:0000313" key="1">
    <source>
        <dbReference type="EMBL" id="CCI82297.1"/>
    </source>
</evidence>
<protein>
    <submittedName>
        <fullName evidence="1">Lj965 prophage replication protein</fullName>
    </submittedName>
</protein>
<proteinExistence type="predicted"/>
<dbReference type="PATRIC" id="fig|1423758.3.peg.812"/>